<dbReference type="PROSITE" id="PS50885">
    <property type="entry name" value="HAMP"/>
    <property type="match status" value="1"/>
</dbReference>
<keyword evidence="12" id="KW-1185">Reference proteome</keyword>
<comment type="subcellular location">
    <subcellularLocation>
        <location evidence="1">Cell membrane</location>
    </subcellularLocation>
</comment>
<evidence type="ECO:0000256" key="8">
    <source>
        <dbReference type="SAM" id="Phobius"/>
    </source>
</evidence>
<accession>A0A0D5NSF3</accession>
<comment type="similarity">
    <text evidence="5">Belongs to the methyl-accepting chemotaxis (MCP) protein family.</text>
</comment>
<evidence type="ECO:0000256" key="5">
    <source>
        <dbReference type="ARBA" id="ARBA00029447"/>
    </source>
</evidence>
<feature type="transmembrane region" description="Helical" evidence="8">
    <location>
        <begin position="338"/>
        <end position="361"/>
    </location>
</feature>
<dbReference type="SMART" id="SM00304">
    <property type="entry name" value="HAMP"/>
    <property type="match status" value="1"/>
</dbReference>
<evidence type="ECO:0000256" key="3">
    <source>
        <dbReference type="ARBA" id="ARBA00023136"/>
    </source>
</evidence>
<keyword evidence="8" id="KW-1133">Transmembrane helix</keyword>
<feature type="domain" description="HAMP" evidence="10">
    <location>
        <begin position="362"/>
        <end position="414"/>
    </location>
</feature>
<dbReference type="Gene3D" id="1.10.8.500">
    <property type="entry name" value="HAMP domain in histidine kinase"/>
    <property type="match status" value="1"/>
</dbReference>
<dbReference type="InterPro" id="IPR004089">
    <property type="entry name" value="MCPsignal_dom"/>
</dbReference>
<evidence type="ECO:0000256" key="6">
    <source>
        <dbReference type="PROSITE-ProRule" id="PRU00284"/>
    </source>
</evidence>
<keyword evidence="4 6" id="KW-0807">Transducer</keyword>
<keyword evidence="2" id="KW-1003">Cell membrane</keyword>
<dbReference type="Pfam" id="PF00672">
    <property type="entry name" value="HAMP"/>
    <property type="match status" value="1"/>
</dbReference>
<dbReference type="OrthoDB" id="9760371at2"/>
<dbReference type="Gene3D" id="1.10.287.950">
    <property type="entry name" value="Methyl-accepting chemotaxis protein"/>
    <property type="match status" value="1"/>
</dbReference>
<evidence type="ECO:0000259" key="9">
    <source>
        <dbReference type="PROSITE" id="PS50111"/>
    </source>
</evidence>
<feature type="region of interest" description="Disordered" evidence="7">
    <location>
        <begin position="1"/>
        <end position="25"/>
    </location>
</feature>
<keyword evidence="3 8" id="KW-0472">Membrane</keyword>
<organism evidence="11 12">
    <name type="scientific">Paenibacillus beijingensis</name>
    <dbReference type="NCBI Taxonomy" id="1126833"/>
    <lineage>
        <taxon>Bacteria</taxon>
        <taxon>Bacillati</taxon>
        <taxon>Bacillota</taxon>
        <taxon>Bacilli</taxon>
        <taxon>Bacillales</taxon>
        <taxon>Paenibacillaceae</taxon>
        <taxon>Paenibacillus</taxon>
    </lineage>
</organism>
<evidence type="ECO:0000259" key="10">
    <source>
        <dbReference type="PROSITE" id="PS50885"/>
    </source>
</evidence>
<dbReference type="HOGENOM" id="CLU_000445_107_19_9"/>
<dbReference type="GO" id="GO:0007165">
    <property type="term" value="P:signal transduction"/>
    <property type="evidence" value="ECO:0007669"/>
    <property type="project" value="UniProtKB-KW"/>
</dbReference>
<feature type="compositionally biased region" description="Polar residues" evidence="7">
    <location>
        <begin position="1"/>
        <end position="19"/>
    </location>
</feature>
<evidence type="ECO:0000313" key="12">
    <source>
        <dbReference type="Proteomes" id="UP000032633"/>
    </source>
</evidence>
<dbReference type="STRING" id="1126833.VN24_18075"/>
<sequence>MSKQYKTAEPKQQTGQPNVASEAPSERKSQFLGAASKIKLRNPFKSVGSKLFIIIFSSILFCVLAVGVSSYNLSRQIISNKVSDSSLGTIEQMSKSVNLVMNNIETRSMQFITDPQYKSAVANFALSSGQSESDRYLASINLTNLLQSIQLSDGKLQNIYLLPVDNKGDDFLVGTNQLDMKAVRQTQWYKEAMEGAGAPVWTSTQINGFDGKGFTPTLGLARALRNFNTGTPVFVLLIEVKTETLKAQFDGVNLGAGSKIQLLDGANNILIDSADEKMVGKPAFEVLGAQNSKEASGKINTDTPDGEELIVYNTLDSSDWRLAGLIPVDQLVKDAGKIFWMTLVMAGVAALLALLIGFMVIRNIAKPLNKLSQLMNEGKEGNLSVRASVKSKDEIGQLAASFNEMMVQITALVDQTRESASQVLLTAGELSDVSKQTAISAREIAVATEEIATGATSLAVEAERGSDLTGGIESRMKQVITANDEMGVSAHEVERASQQGTTYMNGLIEKTGLTEQMTRSMVEKVDHLKESTGSIRKILDVLNNLTKQTNILSLNATIEAARAGAAGKGFMVVADEIRQLADQSRQSINVVAEITEKIQREIDETVGVLSEAYPLFQQQIGAVKEANQIFLSVQSQMTSFVERLESVTESIGGLDESQSRLTIAMSNVSAVAQQSSATSEQVASLSTEQLGISDGLVKLSDKLEMLSKGLQGSLLRFKV</sequence>
<evidence type="ECO:0000256" key="1">
    <source>
        <dbReference type="ARBA" id="ARBA00004236"/>
    </source>
</evidence>
<evidence type="ECO:0008006" key="13">
    <source>
        <dbReference type="Google" id="ProtNLM"/>
    </source>
</evidence>
<dbReference type="Pfam" id="PF00015">
    <property type="entry name" value="MCPsignal"/>
    <property type="match status" value="1"/>
</dbReference>
<feature type="domain" description="Methyl-accepting transducer" evidence="9">
    <location>
        <begin position="433"/>
        <end position="683"/>
    </location>
</feature>
<name>A0A0D5NSF3_9BACL</name>
<reference evidence="12" key="2">
    <citation type="submission" date="2015-03" db="EMBL/GenBank/DDBJ databases">
        <title>Genome sequence of Paenibacillus beijingensis strain DSM 24997T.</title>
        <authorList>
            <person name="Kwak Y."/>
            <person name="Shin J.-H."/>
        </authorList>
    </citation>
    <scope>NUCLEOTIDE SEQUENCE [LARGE SCALE GENOMIC DNA]</scope>
    <source>
        <strain evidence="12">DSM 24997</strain>
    </source>
</reference>
<dbReference type="SMART" id="SM00283">
    <property type="entry name" value="MA"/>
    <property type="match status" value="1"/>
</dbReference>
<evidence type="ECO:0000313" key="11">
    <source>
        <dbReference type="EMBL" id="AJY77828.1"/>
    </source>
</evidence>
<dbReference type="SUPFAM" id="SSF58104">
    <property type="entry name" value="Methyl-accepting chemotaxis protein (MCP) signaling domain"/>
    <property type="match status" value="1"/>
</dbReference>
<dbReference type="KEGG" id="pbj:VN24_18075"/>
<dbReference type="Gene3D" id="3.30.450.20">
    <property type="entry name" value="PAS domain"/>
    <property type="match status" value="1"/>
</dbReference>
<dbReference type="PANTHER" id="PTHR32089:SF112">
    <property type="entry name" value="LYSOZYME-LIKE PROTEIN-RELATED"/>
    <property type="match status" value="1"/>
</dbReference>
<dbReference type="InterPro" id="IPR003660">
    <property type="entry name" value="HAMP_dom"/>
</dbReference>
<dbReference type="Proteomes" id="UP000032633">
    <property type="component" value="Chromosome"/>
</dbReference>
<protein>
    <recommendedName>
        <fullName evidence="13">Chemotaxis protein</fullName>
    </recommendedName>
</protein>
<gene>
    <name evidence="11" type="ORF">VN24_18075</name>
</gene>
<evidence type="ECO:0000256" key="2">
    <source>
        <dbReference type="ARBA" id="ARBA00022475"/>
    </source>
</evidence>
<evidence type="ECO:0000256" key="7">
    <source>
        <dbReference type="SAM" id="MobiDB-lite"/>
    </source>
</evidence>
<dbReference type="EMBL" id="CP011058">
    <property type="protein sequence ID" value="AJY77828.1"/>
    <property type="molecule type" value="Genomic_DNA"/>
</dbReference>
<dbReference type="AlphaFoldDB" id="A0A0D5NSF3"/>
<dbReference type="CDD" id="cd06225">
    <property type="entry name" value="HAMP"/>
    <property type="match status" value="1"/>
</dbReference>
<keyword evidence="8" id="KW-0812">Transmembrane</keyword>
<feature type="transmembrane region" description="Helical" evidence="8">
    <location>
        <begin position="51"/>
        <end position="71"/>
    </location>
</feature>
<dbReference type="PROSITE" id="PS50111">
    <property type="entry name" value="CHEMOTAXIS_TRANSDUC_2"/>
    <property type="match status" value="1"/>
</dbReference>
<reference evidence="11 12" key="1">
    <citation type="journal article" date="2015" name="J. Biotechnol.">
        <title>Complete genome sequence of Paenibacillus beijingensis 7188(T) (=DSM 24997(T)), a novel rhizobacterium from jujube garden soil.</title>
        <authorList>
            <person name="Kwak Y."/>
            <person name="Shin J.H."/>
        </authorList>
    </citation>
    <scope>NUCLEOTIDE SEQUENCE [LARGE SCALE GENOMIC DNA]</scope>
    <source>
        <strain evidence="11 12">DSM 24997</strain>
    </source>
</reference>
<proteinExistence type="inferred from homology"/>
<dbReference type="PANTHER" id="PTHR32089">
    <property type="entry name" value="METHYL-ACCEPTING CHEMOTAXIS PROTEIN MCPB"/>
    <property type="match status" value="1"/>
</dbReference>
<dbReference type="GO" id="GO:0005886">
    <property type="term" value="C:plasma membrane"/>
    <property type="evidence" value="ECO:0007669"/>
    <property type="project" value="UniProtKB-SubCell"/>
</dbReference>
<dbReference type="PATRIC" id="fig|1126833.4.peg.3976"/>
<evidence type="ECO:0000256" key="4">
    <source>
        <dbReference type="ARBA" id="ARBA00023224"/>
    </source>
</evidence>